<dbReference type="Gene3D" id="3.30.420.40">
    <property type="match status" value="2"/>
</dbReference>
<dbReference type="PRINTS" id="PR00301">
    <property type="entry name" value="HEATSHOCK70"/>
</dbReference>
<dbReference type="PANTHER" id="PTHR19375">
    <property type="entry name" value="HEAT SHOCK PROTEIN 70KDA"/>
    <property type="match status" value="1"/>
</dbReference>
<protein>
    <recommendedName>
        <fullName evidence="5">Chaperone protein HscA homolog</fullName>
    </recommendedName>
</protein>
<dbReference type="CDD" id="cd10236">
    <property type="entry name" value="ASKHA_NBD_HSP70_HscA"/>
    <property type="match status" value="1"/>
</dbReference>
<comment type="function">
    <text evidence="5">Chaperone involved in the maturation of iron-sulfur cluster-containing proteins. Has a low intrinsic ATPase activity which is markedly stimulated by HscB.</text>
</comment>
<dbReference type="InterPro" id="IPR042039">
    <property type="entry name" value="HscA_NBD"/>
</dbReference>
<feature type="coiled-coil region" evidence="7">
    <location>
        <begin position="518"/>
        <end position="545"/>
    </location>
</feature>
<dbReference type="SUPFAM" id="SSF53067">
    <property type="entry name" value="Actin-like ATPase domain"/>
    <property type="match status" value="2"/>
</dbReference>
<keyword evidence="7" id="KW-0175">Coiled coil</keyword>
<dbReference type="InterPro" id="IPR029048">
    <property type="entry name" value="HSP70_C_sf"/>
</dbReference>
<dbReference type="InterPro" id="IPR029047">
    <property type="entry name" value="HSP70_peptide-bd_sf"/>
</dbReference>
<dbReference type="NCBIfam" id="TIGR01991">
    <property type="entry name" value="HscA"/>
    <property type="match status" value="1"/>
</dbReference>
<dbReference type="SUPFAM" id="SSF100934">
    <property type="entry name" value="Heat shock protein 70kD (HSP70), C-terminal subdomain"/>
    <property type="match status" value="1"/>
</dbReference>
<dbReference type="InParanoid" id="A0A2U3N0P6"/>
<evidence type="ECO:0000313" key="9">
    <source>
        <dbReference type="Proteomes" id="UP000245974"/>
    </source>
</evidence>
<dbReference type="RefSeq" id="WP_121974664.1">
    <property type="nucleotide sequence ID" value="NZ_OOGT01000118.1"/>
</dbReference>
<dbReference type="InterPro" id="IPR010236">
    <property type="entry name" value="ISC_FeS_clus_asmbl_HscA"/>
</dbReference>
<dbReference type="NCBIfam" id="NF003520">
    <property type="entry name" value="PRK05183.1"/>
    <property type="match status" value="1"/>
</dbReference>
<dbReference type="Proteomes" id="UP000245974">
    <property type="component" value="Unassembled WGS sequence"/>
</dbReference>
<dbReference type="Gene3D" id="3.90.640.10">
    <property type="entry name" value="Actin, Chain A, domain 4"/>
    <property type="match status" value="1"/>
</dbReference>
<proteinExistence type="inferred from homology"/>
<evidence type="ECO:0000256" key="1">
    <source>
        <dbReference type="ARBA" id="ARBA00007381"/>
    </source>
</evidence>
<dbReference type="GO" id="GO:0016887">
    <property type="term" value="F:ATP hydrolysis activity"/>
    <property type="evidence" value="ECO:0007669"/>
    <property type="project" value="UniProtKB-UniRule"/>
</dbReference>
<dbReference type="SUPFAM" id="SSF100920">
    <property type="entry name" value="Heat shock protein 70kD (HSP70), peptide-binding domain"/>
    <property type="match status" value="1"/>
</dbReference>
<dbReference type="OrthoDB" id="9766019at2"/>
<dbReference type="GO" id="GO:0051082">
    <property type="term" value="F:unfolded protein binding"/>
    <property type="evidence" value="ECO:0007669"/>
    <property type="project" value="InterPro"/>
</dbReference>
<sequence length="619" mass="68010">MALLQIAEPGQSSAPHEHRIAVGIDLGTTHSLVATVLSGKAKVLHDEKDRVLLPSVVHYSRDSTDYGYEAKPFITQDPKNTIVSVKRFMGRSKADIKFQHPYTLSGAEHEMPAFETTQGRKTPVEISADILKQLKDRAEKSLNNPINGAVITVPAYFDEAQRQATRDAAELAGLNVLRLLNEPTAAAVAYGLDQESNLATDRNYVIYDLGGGTFDVSILRFSQGVFEVLATGGHTALGGDDLDRLIVKWAKKQLNLETLDDAEYAHFVVSARKAKEALTDSDSVELKVLDQILMLDRQTFEDIIKVALDKTISVCKRVLRDAKLGLDDIQNVVLVGGSTRSYAVQKAVREVFNQEPLCTINPDEVVAIGASITANQLIGNSQDGSLLLDVTPLSLGLETMGGLVERLISRNTAIPVARRQEFTTYQDGQTAMLIHVVQGERDLVEHCRSLGRFVLRGIPPMTAGQARIEVTFQVDADGLLTVTAKETTSGIHAHIDIKPSYGLSEADTERLLLEGYQFAEEDKNLRHLHETKVEAERELEALEQAIKVDAPLLSSEELTALNTAKDFLKSKLDNGDIKVIEDAVQKLKLHSDAFAAKRMNQHIDHALKGTKLDDWSNSN</sequence>
<evidence type="ECO:0000256" key="6">
    <source>
        <dbReference type="RuleBase" id="RU003322"/>
    </source>
</evidence>
<dbReference type="InterPro" id="IPR013126">
    <property type="entry name" value="Hsp_70_fam"/>
</dbReference>
<keyword evidence="4 5" id="KW-0143">Chaperone</keyword>
<keyword evidence="2 5" id="KW-0547">Nucleotide-binding</keyword>
<evidence type="ECO:0000313" key="8">
    <source>
        <dbReference type="EMBL" id="SPL71238.1"/>
    </source>
</evidence>
<dbReference type="Gene3D" id="2.60.34.10">
    <property type="entry name" value="Substrate Binding Domain Of DNAk, Chain A, domain 1"/>
    <property type="match status" value="1"/>
</dbReference>
<gene>
    <name evidence="5 8" type="primary">hscA</name>
    <name evidence="8" type="ORF">KPC_2416</name>
</gene>
<dbReference type="Gene3D" id="1.20.1270.10">
    <property type="match status" value="1"/>
</dbReference>
<evidence type="ECO:0000256" key="4">
    <source>
        <dbReference type="ARBA" id="ARBA00023186"/>
    </source>
</evidence>
<dbReference type="InterPro" id="IPR018181">
    <property type="entry name" value="Heat_shock_70_CS"/>
</dbReference>
<dbReference type="PROSITE" id="PS00329">
    <property type="entry name" value="HSP70_2"/>
    <property type="match status" value="1"/>
</dbReference>
<reference evidence="9" key="1">
    <citation type="submission" date="2018-03" db="EMBL/GenBank/DDBJ databases">
        <authorList>
            <person name="Blom J."/>
        </authorList>
    </citation>
    <scope>NUCLEOTIDE SEQUENCE [LARGE SCALE GENOMIC DNA]</scope>
    <source>
        <strain evidence="9">KPC-SM-21</strain>
    </source>
</reference>
<dbReference type="GO" id="GO:0016226">
    <property type="term" value="P:iron-sulfur cluster assembly"/>
    <property type="evidence" value="ECO:0007669"/>
    <property type="project" value="InterPro"/>
</dbReference>
<keyword evidence="3 5" id="KW-0067">ATP-binding</keyword>
<accession>A0A2U3N0P6</accession>
<evidence type="ECO:0000256" key="7">
    <source>
        <dbReference type="SAM" id="Coils"/>
    </source>
</evidence>
<evidence type="ECO:0000256" key="5">
    <source>
        <dbReference type="HAMAP-Rule" id="MF_00679"/>
    </source>
</evidence>
<dbReference type="InterPro" id="IPR043129">
    <property type="entry name" value="ATPase_NBD"/>
</dbReference>
<dbReference type="AlphaFoldDB" id="A0A2U3N0P6"/>
<organism evidence="8 9">
    <name type="scientific">Acinetobacter stercoris</name>
    <dbReference type="NCBI Taxonomy" id="2126983"/>
    <lineage>
        <taxon>Bacteria</taxon>
        <taxon>Pseudomonadati</taxon>
        <taxon>Pseudomonadota</taxon>
        <taxon>Gammaproteobacteria</taxon>
        <taxon>Moraxellales</taxon>
        <taxon>Moraxellaceae</taxon>
        <taxon>Acinetobacter</taxon>
    </lineage>
</organism>
<dbReference type="GO" id="GO:0140662">
    <property type="term" value="F:ATP-dependent protein folding chaperone"/>
    <property type="evidence" value="ECO:0007669"/>
    <property type="project" value="InterPro"/>
</dbReference>
<dbReference type="GO" id="GO:0005524">
    <property type="term" value="F:ATP binding"/>
    <property type="evidence" value="ECO:0007669"/>
    <property type="project" value="UniProtKB-KW"/>
</dbReference>
<dbReference type="FunCoup" id="A0A2U3N0P6">
    <property type="interactions" value="105"/>
</dbReference>
<evidence type="ECO:0000256" key="2">
    <source>
        <dbReference type="ARBA" id="ARBA00022741"/>
    </source>
</evidence>
<dbReference type="Pfam" id="PF00012">
    <property type="entry name" value="HSP70"/>
    <property type="match status" value="1"/>
</dbReference>
<comment type="similarity">
    <text evidence="1 5 6">Belongs to the heat shock protein 70 family.</text>
</comment>
<keyword evidence="9" id="KW-1185">Reference proteome</keyword>
<name>A0A2U3N0P6_9GAMM</name>
<dbReference type="FunFam" id="3.30.420.40:FF:000046">
    <property type="entry name" value="Chaperone protein HscA"/>
    <property type="match status" value="1"/>
</dbReference>
<evidence type="ECO:0000256" key="3">
    <source>
        <dbReference type="ARBA" id="ARBA00022840"/>
    </source>
</evidence>
<dbReference type="EMBL" id="OOGT01000118">
    <property type="protein sequence ID" value="SPL71238.1"/>
    <property type="molecule type" value="Genomic_DNA"/>
</dbReference>
<dbReference type="PROSITE" id="PS00297">
    <property type="entry name" value="HSP70_1"/>
    <property type="match status" value="1"/>
</dbReference>
<dbReference type="HAMAP" id="MF_00679">
    <property type="entry name" value="HscA"/>
    <property type="match status" value="1"/>
</dbReference>